<dbReference type="SMART" id="SM00858">
    <property type="entry name" value="SAF"/>
    <property type="match status" value="1"/>
</dbReference>
<reference evidence="5" key="1">
    <citation type="submission" date="2016-10" db="EMBL/GenBank/DDBJ databases">
        <authorList>
            <person name="Varghese N."/>
            <person name="Submissions S."/>
        </authorList>
    </citation>
    <scope>NUCLEOTIDE SEQUENCE [LARGE SCALE GENOMIC DNA]</scope>
    <source>
        <strain evidence="5">DUS833</strain>
    </source>
</reference>
<dbReference type="CDD" id="cd11613">
    <property type="entry name" value="SAF_AH_GD"/>
    <property type="match status" value="1"/>
</dbReference>
<dbReference type="InterPro" id="IPR013974">
    <property type="entry name" value="SAF"/>
</dbReference>
<organism evidence="4 5">
    <name type="scientific">Paraburkholderia tuberum</name>
    <dbReference type="NCBI Taxonomy" id="157910"/>
    <lineage>
        <taxon>Bacteria</taxon>
        <taxon>Pseudomonadati</taxon>
        <taxon>Pseudomonadota</taxon>
        <taxon>Betaproteobacteria</taxon>
        <taxon>Burkholderiales</taxon>
        <taxon>Burkholderiaceae</taxon>
        <taxon>Paraburkholderia</taxon>
    </lineage>
</organism>
<keyword evidence="5" id="KW-1185">Reference proteome</keyword>
<dbReference type="STRING" id="157910.SAMN05445850_3492"/>
<dbReference type="InterPro" id="IPR044144">
    <property type="entry name" value="SAF_UxaA/GarD"/>
</dbReference>
<feature type="domain" description="SAF" evidence="3">
    <location>
        <begin position="36"/>
        <end position="114"/>
    </location>
</feature>
<dbReference type="Proteomes" id="UP000199365">
    <property type="component" value="Unassembled WGS sequence"/>
</dbReference>
<feature type="region of interest" description="Disordered" evidence="2">
    <location>
        <begin position="1"/>
        <end position="26"/>
    </location>
</feature>
<evidence type="ECO:0000259" key="3">
    <source>
        <dbReference type="SMART" id="SM00858"/>
    </source>
</evidence>
<evidence type="ECO:0000313" key="4">
    <source>
        <dbReference type="EMBL" id="SDR23693.1"/>
    </source>
</evidence>
<gene>
    <name evidence="4" type="ORF">SAMN05445850_3492</name>
</gene>
<dbReference type="EMBL" id="FNKX01000001">
    <property type="protein sequence ID" value="SDR23693.1"/>
    <property type="molecule type" value="Genomic_DNA"/>
</dbReference>
<dbReference type="AlphaFoldDB" id="A0A1H1HE75"/>
<dbReference type="Gene3D" id="2.30.130.110">
    <property type="match status" value="1"/>
</dbReference>
<protein>
    <submittedName>
        <fullName evidence="4">(2R)-sulfolactate sulfo-lyase subunit alpha</fullName>
    </submittedName>
</protein>
<keyword evidence="1 4" id="KW-0456">Lyase</keyword>
<proteinExistence type="predicted"/>
<dbReference type="GO" id="GO:0016829">
    <property type="term" value="F:lyase activity"/>
    <property type="evidence" value="ECO:0007669"/>
    <property type="project" value="UniProtKB-KW"/>
</dbReference>
<accession>A0A1H1HE75</accession>
<name>A0A1H1HE75_9BURK</name>
<evidence type="ECO:0000256" key="2">
    <source>
        <dbReference type="SAM" id="MobiDB-lite"/>
    </source>
</evidence>
<evidence type="ECO:0000256" key="1">
    <source>
        <dbReference type="ARBA" id="ARBA00023239"/>
    </source>
</evidence>
<sequence>MSHTAAGAPQQPGEGSSASPSSDRKTIHIVLHEAKDTVGVAVVEGIKAGTQLNAWIMDDDEVVTISAKQNIPIGHKVALKDMAVGDTVFKYGVDIGKVVAPIRAGEHAHVHNIKTKRW</sequence>
<evidence type="ECO:0000313" key="5">
    <source>
        <dbReference type="Proteomes" id="UP000199365"/>
    </source>
</evidence>